<evidence type="ECO:0000313" key="18">
    <source>
        <dbReference type="EMBL" id="KRL48367.1"/>
    </source>
</evidence>
<keyword evidence="4 12" id="KW-0547">Nucleotide-binding</keyword>
<keyword evidence="6 12" id="KW-0228">DNA excision</keyword>
<comment type="subunit">
    <text evidence="10 12 13">Forms a heterotetramer with UvrA during the search for lesions. Interacts with UvrC in an incision complex.</text>
</comment>
<dbReference type="PROSITE" id="PS51192">
    <property type="entry name" value="HELICASE_ATP_BIND_1"/>
    <property type="match status" value="1"/>
</dbReference>
<dbReference type="PANTHER" id="PTHR24029">
    <property type="entry name" value="UVRABC SYSTEM PROTEIN B"/>
    <property type="match status" value="1"/>
</dbReference>
<dbReference type="Pfam" id="PF02151">
    <property type="entry name" value="UVR"/>
    <property type="match status" value="1"/>
</dbReference>
<evidence type="ECO:0000256" key="10">
    <source>
        <dbReference type="ARBA" id="ARBA00026033"/>
    </source>
</evidence>
<feature type="coiled-coil region" evidence="14">
    <location>
        <begin position="626"/>
        <end position="653"/>
    </location>
</feature>
<keyword evidence="7 12" id="KW-0067">ATP-binding</keyword>
<organism evidence="18 19">
    <name type="scientific">Levilactobacillus spicheri DSM 15429</name>
    <dbReference type="NCBI Taxonomy" id="1423805"/>
    <lineage>
        <taxon>Bacteria</taxon>
        <taxon>Bacillati</taxon>
        <taxon>Bacillota</taxon>
        <taxon>Bacilli</taxon>
        <taxon>Lactobacillales</taxon>
        <taxon>Lactobacillaceae</taxon>
        <taxon>Levilactobacillus</taxon>
    </lineage>
</organism>
<dbReference type="AlphaFoldDB" id="A0A0R1QV36"/>
<dbReference type="NCBIfam" id="NF003673">
    <property type="entry name" value="PRK05298.1"/>
    <property type="match status" value="1"/>
</dbReference>
<dbReference type="InterPro" id="IPR001943">
    <property type="entry name" value="UVR_dom"/>
</dbReference>
<accession>A0A0R1QV36</accession>
<comment type="similarity">
    <text evidence="2 12 13">Belongs to the UvrB family.</text>
</comment>
<evidence type="ECO:0000256" key="4">
    <source>
        <dbReference type="ARBA" id="ARBA00022741"/>
    </source>
</evidence>
<dbReference type="InterPro" id="IPR036876">
    <property type="entry name" value="UVR_dom_sf"/>
</dbReference>
<keyword evidence="8 12" id="KW-0267">Excision nuclease</keyword>
<evidence type="ECO:0000256" key="6">
    <source>
        <dbReference type="ARBA" id="ARBA00022769"/>
    </source>
</evidence>
<evidence type="ECO:0000313" key="19">
    <source>
        <dbReference type="Proteomes" id="UP000051835"/>
    </source>
</evidence>
<evidence type="ECO:0000256" key="11">
    <source>
        <dbReference type="ARBA" id="ARBA00029504"/>
    </source>
</evidence>
<dbReference type="Pfam" id="PF00271">
    <property type="entry name" value="Helicase_C"/>
    <property type="match status" value="1"/>
</dbReference>
<feature type="short sequence motif" description="Beta-hairpin" evidence="12">
    <location>
        <begin position="97"/>
        <end position="120"/>
    </location>
</feature>
<dbReference type="SUPFAM" id="SSF52540">
    <property type="entry name" value="P-loop containing nucleoside triphosphate hydrolases"/>
    <property type="match status" value="2"/>
</dbReference>
<dbReference type="Pfam" id="PF04851">
    <property type="entry name" value="ResIII"/>
    <property type="match status" value="1"/>
</dbReference>
<feature type="domain" description="Helicase C-terminal" evidence="17">
    <location>
        <begin position="435"/>
        <end position="601"/>
    </location>
</feature>
<sequence>MIDRQTDRKFDLVSNYQPTGDQPEAIAQLTQGIEDHEKAQILLGATGTGKTFTISNVIKNVNKPTLVLSHNKTLAGQLYGEFKQFFPHNAVEYFVSYYDYYQPEAYVPSSDTYIEKDSSINDEIDKLRHSATSSLLERNDVIVVASVSSIFGLGDPTEYKNHVVSLRVGQEIERDALLRKLVNIQFERNDYDFQRGRFRVHGDVVEIFPASRDERALRIEFFGDEIDRIREVDALTGEIVGDREHVAIFPATHFMTNDDIMAKATEGIEGELKDRVAELEGQGKLLEAQRLKQRTTYDVEMMREMGYTSGIENYSRWMDGRKPGEPPYTLLDFFPKDFLLVVDESHVTMPQVRGMYNGDQARKQQLVDYGFRLPSALDNRPLKLSEFEKHINQVVYMSATPGPYEEAQTKHVVQQIIRPTGLLDPTIEVRPIMGQMDDLVGEINQRVEANERTFVTTLTKKMAEDLTDYLKDLGIKVAYLHSDIKTLERTAIMRDLRLGKYDVLVGINLLREGIDIPEVSLIAILDADKEGFLRNERSLIQTIGRAARNSHGHVIMYADTVTESMQAAMDETARRRKIQIAYNQKHGITPKTIIKPIRDLIAVTKPSDDSGESDDFVENDFESMSKDEQEKLIARLEDQMRAAAKKLDFEQAASLRDTIMDMKTEIGD</sequence>
<dbReference type="RefSeq" id="WP_056964286.1">
    <property type="nucleotide sequence ID" value="NZ_AZFC01000016.1"/>
</dbReference>
<dbReference type="PANTHER" id="PTHR24029:SF0">
    <property type="entry name" value="UVRABC SYSTEM PROTEIN B"/>
    <property type="match status" value="1"/>
</dbReference>
<evidence type="ECO:0000256" key="12">
    <source>
        <dbReference type="HAMAP-Rule" id="MF_00204"/>
    </source>
</evidence>
<dbReference type="InterPro" id="IPR024759">
    <property type="entry name" value="UvrB_YAD/RRR_dom"/>
</dbReference>
<dbReference type="InterPro" id="IPR041471">
    <property type="entry name" value="UvrB_inter"/>
</dbReference>
<evidence type="ECO:0000259" key="16">
    <source>
        <dbReference type="PROSITE" id="PS51192"/>
    </source>
</evidence>
<proteinExistence type="inferred from homology"/>
<feature type="domain" description="Helicase ATP-binding" evidence="16">
    <location>
        <begin position="31"/>
        <end position="188"/>
    </location>
</feature>
<dbReference type="GO" id="GO:0009380">
    <property type="term" value="C:excinuclease repair complex"/>
    <property type="evidence" value="ECO:0007669"/>
    <property type="project" value="InterPro"/>
</dbReference>
<evidence type="ECO:0000256" key="13">
    <source>
        <dbReference type="RuleBase" id="RU003587"/>
    </source>
</evidence>
<evidence type="ECO:0000256" key="2">
    <source>
        <dbReference type="ARBA" id="ARBA00008533"/>
    </source>
</evidence>
<evidence type="ECO:0000256" key="14">
    <source>
        <dbReference type="SAM" id="Coils"/>
    </source>
</evidence>
<dbReference type="GO" id="GO:0009432">
    <property type="term" value="P:SOS response"/>
    <property type="evidence" value="ECO:0007669"/>
    <property type="project" value="UniProtKB-UniRule"/>
</dbReference>
<dbReference type="GO" id="GO:0009381">
    <property type="term" value="F:excinuclease ABC activity"/>
    <property type="evidence" value="ECO:0007669"/>
    <property type="project" value="UniProtKB-UniRule"/>
</dbReference>
<comment type="caution">
    <text evidence="18">The sequence shown here is derived from an EMBL/GenBank/DDBJ whole genome shotgun (WGS) entry which is preliminary data.</text>
</comment>
<keyword evidence="12 13" id="KW-0742">SOS response</keyword>
<evidence type="ECO:0000256" key="8">
    <source>
        <dbReference type="ARBA" id="ARBA00022881"/>
    </source>
</evidence>
<dbReference type="GO" id="GO:0003677">
    <property type="term" value="F:DNA binding"/>
    <property type="evidence" value="ECO:0007669"/>
    <property type="project" value="UniProtKB-UniRule"/>
</dbReference>
<evidence type="ECO:0000256" key="1">
    <source>
        <dbReference type="ARBA" id="ARBA00004496"/>
    </source>
</evidence>
<dbReference type="Pfam" id="PF12344">
    <property type="entry name" value="UvrB"/>
    <property type="match status" value="1"/>
</dbReference>
<evidence type="ECO:0000256" key="3">
    <source>
        <dbReference type="ARBA" id="ARBA00022490"/>
    </source>
</evidence>
<dbReference type="CDD" id="cd18790">
    <property type="entry name" value="SF2_C_UvrB"/>
    <property type="match status" value="1"/>
</dbReference>
<gene>
    <name evidence="12" type="primary">uvrB</name>
    <name evidence="18" type="ORF">FD37_GL001498</name>
</gene>
<evidence type="ECO:0000259" key="17">
    <source>
        <dbReference type="PROSITE" id="PS51194"/>
    </source>
</evidence>
<dbReference type="Pfam" id="PF17757">
    <property type="entry name" value="UvrB_inter"/>
    <property type="match status" value="1"/>
</dbReference>
<dbReference type="InterPro" id="IPR014001">
    <property type="entry name" value="Helicase_ATP-bd"/>
</dbReference>
<keyword evidence="5 12" id="KW-0227">DNA damage</keyword>
<dbReference type="GO" id="GO:0016887">
    <property type="term" value="F:ATP hydrolysis activity"/>
    <property type="evidence" value="ECO:0007669"/>
    <property type="project" value="InterPro"/>
</dbReference>
<evidence type="ECO:0000256" key="9">
    <source>
        <dbReference type="ARBA" id="ARBA00023204"/>
    </source>
</evidence>
<dbReference type="GO" id="GO:0006289">
    <property type="term" value="P:nucleotide-excision repair"/>
    <property type="evidence" value="ECO:0007669"/>
    <property type="project" value="UniProtKB-UniRule"/>
</dbReference>
<keyword evidence="3 12" id="KW-0963">Cytoplasm</keyword>
<dbReference type="GO" id="GO:0005524">
    <property type="term" value="F:ATP binding"/>
    <property type="evidence" value="ECO:0007669"/>
    <property type="project" value="UniProtKB-UniRule"/>
</dbReference>
<feature type="domain" description="UVR" evidence="15">
    <location>
        <begin position="630"/>
        <end position="665"/>
    </location>
</feature>
<evidence type="ECO:0000256" key="7">
    <source>
        <dbReference type="ARBA" id="ARBA00022840"/>
    </source>
</evidence>
<dbReference type="Gene3D" id="3.40.50.300">
    <property type="entry name" value="P-loop containing nucleotide triphosphate hydrolases"/>
    <property type="match status" value="3"/>
</dbReference>
<dbReference type="PROSITE" id="PS50151">
    <property type="entry name" value="UVR"/>
    <property type="match status" value="1"/>
</dbReference>
<dbReference type="InterPro" id="IPR027417">
    <property type="entry name" value="P-loop_NTPase"/>
</dbReference>
<dbReference type="InterPro" id="IPR001650">
    <property type="entry name" value="Helicase_C-like"/>
</dbReference>
<evidence type="ECO:0000259" key="15">
    <source>
        <dbReference type="PROSITE" id="PS50151"/>
    </source>
</evidence>
<protein>
    <recommendedName>
        <fullName evidence="11 12">UvrABC system protein B</fullName>
        <shortName evidence="12">Protein UvrB</shortName>
    </recommendedName>
    <alternativeName>
        <fullName evidence="12">Excinuclease ABC subunit B</fullName>
    </alternativeName>
</protein>
<comment type="domain">
    <text evidence="12">The beta-hairpin motif is involved in DNA binding.</text>
</comment>
<comment type="function">
    <text evidence="12">The UvrABC repair system catalyzes the recognition and processing of DNA lesions. A damage recognition complex composed of 2 UvrA and 2 UvrB subunits scans DNA for abnormalities. Upon binding of the UvrA(2)B(2) complex to a putative damaged site, the DNA wraps around one UvrB monomer. DNA wrap is dependent on ATP binding by UvrB and probably causes local melting of the DNA helix, facilitating insertion of UvrB beta-hairpin between the DNA strands. Then UvrB probes one DNA strand for the presence of a lesion. If a lesion is found the UvrA subunits dissociate and the UvrB-DNA preincision complex is formed. This complex is subsequently bound by UvrC and the second UvrB is released. If no lesion is found, the DNA wraps around the other UvrB subunit that will check the other stand for damage.</text>
</comment>
<name>A0A0R1QV36_9LACO</name>
<dbReference type="Proteomes" id="UP000051835">
    <property type="component" value="Unassembled WGS sequence"/>
</dbReference>
<reference evidence="18 19" key="1">
    <citation type="journal article" date="2015" name="Genome Announc.">
        <title>Expanding the biotechnology potential of lactobacilli through comparative genomics of 213 strains and associated genera.</title>
        <authorList>
            <person name="Sun Z."/>
            <person name="Harris H.M."/>
            <person name="McCann A."/>
            <person name="Guo C."/>
            <person name="Argimon S."/>
            <person name="Zhang W."/>
            <person name="Yang X."/>
            <person name="Jeffery I.B."/>
            <person name="Cooney J.C."/>
            <person name="Kagawa T.F."/>
            <person name="Liu W."/>
            <person name="Song Y."/>
            <person name="Salvetti E."/>
            <person name="Wrobel A."/>
            <person name="Rasinkangas P."/>
            <person name="Parkhill J."/>
            <person name="Rea M.C."/>
            <person name="O'Sullivan O."/>
            <person name="Ritari J."/>
            <person name="Douillard F.P."/>
            <person name="Paul Ross R."/>
            <person name="Yang R."/>
            <person name="Briner A.E."/>
            <person name="Felis G.E."/>
            <person name="de Vos W.M."/>
            <person name="Barrangou R."/>
            <person name="Klaenhammer T.R."/>
            <person name="Caufield P.W."/>
            <person name="Cui Y."/>
            <person name="Zhang H."/>
            <person name="O'Toole P.W."/>
        </authorList>
    </citation>
    <scope>NUCLEOTIDE SEQUENCE [LARGE SCALE GENOMIC DNA]</scope>
    <source>
        <strain evidence="18 19">DSM 15429</strain>
    </source>
</reference>
<keyword evidence="9 12" id="KW-0234">DNA repair</keyword>
<dbReference type="PROSITE" id="PS51194">
    <property type="entry name" value="HELICASE_CTER"/>
    <property type="match status" value="1"/>
</dbReference>
<dbReference type="EMBL" id="AZFC01000016">
    <property type="protein sequence ID" value="KRL48367.1"/>
    <property type="molecule type" value="Genomic_DNA"/>
</dbReference>
<comment type="subcellular location">
    <subcellularLocation>
        <location evidence="1 12 13">Cytoplasm</location>
    </subcellularLocation>
</comment>
<dbReference type="GO" id="GO:0005737">
    <property type="term" value="C:cytoplasm"/>
    <property type="evidence" value="ECO:0007669"/>
    <property type="project" value="UniProtKB-SubCell"/>
</dbReference>
<dbReference type="SMART" id="SM00487">
    <property type="entry name" value="DEXDc"/>
    <property type="match status" value="1"/>
</dbReference>
<dbReference type="Gene3D" id="4.10.860.10">
    <property type="entry name" value="UVR domain"/>
    <property type="match status" value="1"/>
</dbReference>
<evidence type="ECO:0000256" key="5">
    <source>
        <dbReference type="ARBA" id="ARBA00022763"/>
    </source>
</evidence>
<dbReference type="SUPFAM" id="SSF46600">
    <property type="entry name" value="C-terminal UvrC-binding domain of UvrB"/>
    <property type="match status" value="1"/>
</dbReference>
<dbReference type="InterPro" id="IPR006935">
    <property type="entry name" value="Helicase/UvrB_N"/>
</dbReference>
<keyword evidence="14" id="KW-0175">Coiled coil</keyword>
<dbReference type="HAMAP" id="MF_00204">
    <property type="entry name" value="UvrB"/>
    <property type="match status" value="1"/>
</dbReference>
<feature type="binding site" evidence="12">
    <location>
        <begin position="44"/>
        <end position="51"/>
    </location>
    <ligand>
        <name>ATP</name>
        <dbReference type="ChEBI" id="CHEBI:30616"/>
    </ligand>
</feature>
<dbReference type="PATRIC" id="fig|1423805.4.peg.1535"/>
<dbReference type="InterPro" id="IPR004807">
    <property type="entry name" value="UvrB"/>
</dbReference>
<dbReference type="CDD" id="cd17916">
    <property type="entry name" value="DEXHc_UvrB"/>
    <property type="match status" value="1"/>
</dbReference>
<dbReference type="NCBIfam" id="TIGR00631">
    <property type="entry name" value="uvrb"/>
    <property type="match status" value="1"/>
</dbReference>
<dbReference type="SMART" id="SM00490">
    <property type="entry name" value="HELICc"/>
    <property type="match status" value="1"/>
</dbReference>